<sequence>MPSSNSCFSQPQIKLNQRRSLAHCGGLSVSLSLSLHREHQQPPGSAPQDSLRPSPKACISHRRRTLLTRPSV</sequence>
<evidence type="ECO:0000313" key="2">
    <source>
        <dbReference type="EMBL" id="CAB1426780.1"/>
    </source>
</evidence>
<dbReference type="AlphaFoldDB" id="A0A9N7YCT9"/>
<comment type="caution">
    <text evidence="2">The sequence shown here is derived from an EMBL/GenBank/DDBJ whole genome shotgun (WGS) entry which is preliminary data.</text>
</comment>
<dbReference type="Proteomes" id="UP001153269">
    <property type="component" value="Unassembled WGS sequence"/>
</dbReference>
<evidence type="ECO:0000256" key="1">
    <source>
        <dbReference type="SAM" id="MobiDB-lite"/>
    </source>
</evidence>
<reference evidence="2" key="1">
    <citation type="submission" date="2020-03" db="EMBL/GenBank/DDBJ databases">
        <authorList>
            <person name="Weist P."/>
        </authorList>
    </citation>
    <scope>NUCLEOTIDE SEQUENCE</scope>
</reference>
<dbReference type="EMBL" id="CADEAL010000914">
    <property type="protein sequence ID" value="CAB1426780.1"/>
    <property type="molecule type" value="Genomic_DNA"/>
</dbReference>
<evidence type="ECO:0000313" key="3">
    <source>
        <dbReference type="Proteomes" id="UP001153269"/>
    </source>
</evidence>
<name>A0A9N7YCT9_PLEPL</name>
<keyword evidence="3" id="KW-1185">Reference proteome</keyword>
<gene>
    <name evidence="2" type="ORF">PLEPLA_LOCUS14718</name>
</gene>
<feature type="region of interest" description="Disordered" evidence="1">
    <location>
        <begin position="34"/>
        <end position="72"/>
    </location>
</feature>
<organism evidence="2 3">
    <name type="scientific">Pleuronectes platessa</name>
    <name type="common">European plaice</name>
    <dbReference type="NCBI Taxonomy" id="8262"/>
    <lineage>
        <taxon>Eukaryota</taxon>
        <taxon>Metazoa</taxon>
        <taxon>Chordata</taxon>
        <taxon>Craniata</taxon>
        <taxon>Vertebrata</taxon>
        <taxon>Euteleostomi</taxon>
        <taxon>Actinopterygii</taxon>
        <taxon>Neopterygii</taxon>
        <taxon>Teleostei</taxon>
        <taxon>Neoteleostei</taxon>
        <taxon>Acanthomorphata</taxon>
        <taxon>Carangaria</taxon>
        <taxon>Pleuronectiformes</taxon>
        <taxon>Pleuronectoidei</taxon>
        <taxon>Pleuronectidae</taxon>
        <taxon>Pleuronectes</taxon>
    </lineage>
</organism>
<protein>
    <submittedName>
        <fullName evidence="2">Uncharacterized protein</fullName>
    </submittedName>
</protein>
<proteinExistence type="predicted"/>
<accession>A0A9N7YCT9</accession>